<keyword evidence="2" id="KW-1185">Reference proteome</keyword>
<dbReference type="Proteomes" id="UP000032309">
    <property type="component" value="Unassembled WGS sequence"/>
</dbReference>
<name>A0ABQ0JW76_9BACT</name>
<proteinExistence type="predicted"/>
<evidence type="ECO:0000313" key="1">
    <source>
        <dbReference type="EMBL" id="GAN32992.1"/>
    </source>
</evidence>
<sequence length="57" mass="6215">MHVAVDCRSLLGGGSCLACYHFPNAFETPQKRTGNKILVSSEKYFGNFGKNIFAGTM</sequence>
<reference evidence="2" key="1">
    <citation type="journal article" date="2015" name="Genome Announc.">
        <title>Draft Genome Sequence of an Anaerobic Ammonium-Oxidizing Bacterium, "Candidatus Brocadia sinica".</title>
        <authorList>
            <person name="Oshiki M."/>
            <person name="Shinyako-Hata K."/>
            <person name="Satoh H."/>
            <person name="Okabe S."/>
        </authorList>
    </citation>
    <scope>NUCLEOTIDE SEQUENCE [LARGE SCALE GENOMIC DNA]</scope>
    <source>
        <strain evidence="2">JPN1</strain>
    </source>
</reference>
<organism evidence="1 2">
    <name type="scientific">Candidatus Brocadia sinica JPN1</name>
    <dbReference type="NCBI Taxonomy" id="1197129"/>
    <lineage>
        <taxon>Bacteria</taxon>
        <taxon>Pseudomonadati</taxon>
        <taxon>Planctomycetota</taxon>
        <taxon>Candidatus Brocadiia</taxon>
        <taxon>Candidatus Brocadiales</taxon>
        <taxon>Candidatus Brocadiaceae</taxon>
        <taxon>Candidatus Brocadia</taxon>
    </lineage>
</organism>
<gene>
    <name evidence="1" type="ORF">BROSI_A1508</name>
</gene>
<accession>A0ABQ0JW76</accession>
<dbReference type="EMBL" id="BAFN01000001">
    <property type="protein sequence ID" value="GAN32992.1"/>
    <property type="molecule type" value="Genomic_DNA"/>
</dbReference>
<evidence type="ECO:0000313" key="2">
    <source>
        <dbReference type="Proteomes" id="UP000032309"/>
    </source>
</evidence>
<comment type="caution">
    <text evidence="1">The sequence shown here is derived from an EMBL/GenBank/DDBJ whole genome shotgun (WGS) entry which is preliminary data.</text>
</comment>
<protein>
    <submittedName>
        <fullName evidence="1">ABC-type cobalt transport system ATPase component</fullName>
    </submittedName>
</protein>